<gene>
    <name evidence="1" type="ORF">KIN20_037942</name>
</gene>
<evidence type="ECO:0000313" key="2">
    <source>
        <dbReference type="Proteomes" id="UP001196413"/>
    </source>
</evidence>
<dbReference type="Proteomes" id="UP001196413">
    <property type="component" value="Unassembled WGS sequence"/>
</dbReference>
<dbReference type="EMBL" id="JAHQIW010007490">
    <property type="protein sequence ID" value="KAJ1374840.1"/>
    <property type="molecule type" value="Genomic_DNA"/>
</dbReference>
<proteinExistence type="predicted"/>
<reference evidence="1" key="1">
    <citation type="submission" date="2021-06" db="EMBL/GenBank/DDBJ databases">
        <title>Parelaphostrongylus tenuis whole genome reference sequence.</title>
        <authorList>
            <person name="Garwood T.J."/>
            <person name="Larsen P.A."/>
            <person name="Fountain-Jones N.M."/>
            <person name="Garbe J.R."/>
            <person name="Macchietto M.G."/>
            <person name="Kania S.A."/>
            <person name="Gerhold R.W."/>
            <person name="Richards J.E."/>
            <person name="Wolf T.M."/>
        </authorList>
    </citation>
    <scope>NUCLEOTIDE SEQUENCE</scope>
    <source>
        <strain evidence="1">MNPRO001-30</strain>
        <tissue evidence="1">Meninges</tissue>
    </source>
</reference>
<organism evidence="1 2">
    <name type="scientific">Parelaphostrongylus tenuis</name>
    <name type="common">Meningeal worm</name>
    <dbReference type="NCBI Taxonomy" id="148309"/>
    <lineage>
        <taxon>Eukaryota</taxon>
        <taxon>Metazoa</taxon>
        <taxon>Ecdysozoa</taxon>
        <taxon>Nematoda</taxon>
        <taxon>Chromadorea</taxon>
        <taxon>Rhabditida</taxon>
        <taxon>Rhabditina</taxon>
        <taxon>Rhabditomorpha</taxon>
        <taxon>Strongyloidea</taxon>
        <taxon>Metastrongylidae</taxon>
        <taxon>Parelaphostrongylus</taxon>
    </lineage>
</organism>
<comment type="caution">
    <text evidence="1">The sequence shown here is derived from an EMBL/GenBank/DDBJ whole genome shotgun (WGS) entry which is preliminary data.</text>
</comment>
<keyword evidence="2" id="KW-1185">Reference proteome</keyword>
<accession>A0AAD5WM87</accession>
<name>A0AAD5WM87_PARTN</name>
<sequence>MLRSDPIPVGPMAKKWWKMMACILTECRYSVISEVLHVRSQLASVAVVNTTRRSYRQHRWVNQRED</sequence>
<protein>
    <submittedName>
        <fullName evidence="1">Uncharacterized protein</fullName>
    </submittedName>
</protein>
<evidence type="ECO:0000313" key="1">
    <source>
        <dbReference type="EMBL" id="KAJ1374840.1"/>
    </source>
</evidence>
<dbReference type="AlphaFoldDB" id="A0AAD5WM87"/>